<keyword evidence="1" id="KW-0436">Ligase</keyword>
<proteinExistence type="predicted"/>
<name>A0A4P8GD02_STREE</name>
<organism evidence="1">
    <name type="scientific">Streptococcus pneumoniae</name>
    <dbReference type="NCBI Taxonomy" id="1313"/>
    <lineage>
        <taxon>Bacteria</taxon>
        <taxon>Bacillati</taxon>
        <taxon>Bacillota</taxon>
        <taxon>Bacilli</taxon>
        <taxon>Lactobacillales</taxon>
        <taxon>Streptococcaceae</taxon>
        <taxon>Streptococcus</taxon>
    </lineage>
</organism>
<accession>A0A4P8GD02</accession>
<dbReference type="RefSeq" id="WP_111702436.1">
    <property type="nucleotide sequence ID" value="NZ_JBBKAC010000001.1"/>
</dbReference>
<protein>
    <submittedName>
        <fullName evidence="1">Lipid A core O-antigen ligase-related enzyme</fullName>
    </submittedName>
</protein>
<dbReference type="GO" id="GO:0016874">
    <property type="term" value="F:ligase activity"/>
    <property type="evidence" value="ECO:0007669"/>
    <property type="project" value="UniProtKB-KW"/>
</dbReference>
<dbReference type="AlphaFoldDB" id="A0A4P8GD02"/>
<evidence type="ECO:0000313" key="1">
    <source>
        <dbReference type="EMBL" id="QCO91894.1"/>
    </source>
</evidence>
<dbReference type="EMBL" id="MK606430">
    <property type="protein sequence ID" value="QCO91894.1"/>
    <property type="molecule type" value="Genomic_DNA"/>
</dbReference>
<sequence length="420" mass="47910">MSKLRLNLKLNSFLFVIILLLVVVTPTHTLIFDVLIRTKIDNLWREFFLVISFLCILKINAGKIKIGKLGGPIIVMGGIGLVYTICSDRPFTALNLFRIYMFPAVIYFIIINCNFRKERLLILKQAHVYTACILALWGIFQAWVLKDQFLIKIGYPSQGNFLKSTAFYIGGFFGQQRVTSTFSAPNLAGVYFGISLIILLSIFDTIKSNRLVLFSIVAALVFTFSRSAIISTLVGIVFFQRKKLFSTMKINVMTLVIFPLIFLIVLVIFYLYPENTIINMLYSSYSSTLNLTDSSAVKHLEDLWLPLLKVIDYPLGLGFGNNGPIVLSLYQSANLVESSIYLLAYDFGILGMFMYLFPYFYTIFVYKKYLLSGAICCLVLITYLFLPNVENFEIIFFIYLFIGMDELALYTKGMNVHEID</sequence>
<reference evidence="1" key="1">
    <citation type="journal article" date="2019" name="Microb. Genom.">
        <title>Putative novel cps loci in a large global collection of pneumococci.</title>
        <authorList>
            <person name="van Tonder A.J."/>
            <person name="Gladstone R.A."/>
            <person name="Lo S.W."/>
            <person name="Nahm M.H."/>
            <person name="du Plessis M."/>
            <person name="Cornick J."/>
            <person name="Kwambana-Adams B."/>
            <person name="Madhi S.A."/>
            <person name="Hawkins P.A."/>
            <person name="Benisty R."/>
            <person name="Dagan R."/>
            <person name="Everett D."/>
            <person name="Antonio M."/>
            <person name="Klugman K.P."/>
            <person name="von Gottberg A."/>
            <person name="Breiman R.F."/>
            <person name="McGee L."/>
            <person name="Bentley S.D."/>
            <person name="The Global Pneumococcal Sequencing C.O."/>
        </authorList>
    </citation>
    <scope>NUCLEOTIDE SEQUENCE</scope>
    <source>
        <strain evidence="1">GPS_ZA_carriage_SP1571</strain>
    </source>
</reference>